<sequence length="194" mass="22391">DFFEFYPEESRISEALTFVTDTLSLADEDSSLLRRASGSILKYEGIAALMDQLANHINDDELNDRIRYLRQKFFRHRIEASLKDIRVTIIRAPSEPGPERERTLAFALTTARYIARSDNTDKVLLLDEMHLYQNNVENARFLANLFRNSRHFNTSLIGITQNSYDLEGSQYANTIRDNSIATFLFRTRSVQNSG</sequence>
<dbReference type="EMBL" id="AUZY01012802">
    <property type="protein sequence ID" value="EQD27692.1"/>
    <property type="molecule type" value="Genomic_DNA"/>
</dbReference>
<reference evidence="1" key="2">
    <citation type="journal article" date="2014" name="ISME J.">
        <title>Microbial stratification in low pH oxic and suboxic macroscopic growths along an acid mine drainage.</title>
        <authorList>
            <person name="Mendez-Garcia C."/>
            <person name="Mesa V."/>
            <person name="Sprenger R.R."/>
            <person name="Richter M."/>
            <person name="Diez M.S."/>
            <person name="Solano J."/>
            <person name="Bargiela R."/>
            <person name="Golyshina O.V."/>
            <person name="Manteca A."/>
            <person name="Ramos J.L."/>
            <person name="Gallego J.R."/>
            <person name="Llorente I."/>
            <person name="Martins Dos Santos V.A."/>
            <person name="Jensen O.N."/>
            <person name="Pelaez A.I."/>
            <person name="Sanchez J."/>
            <person name="Ferrer M."/>
        </authorList>
    </citation>
    <scope>NUCLEOTIDE SEQUENCE</scope>
</reference>
<reference evidence="1" key="1">
    <citation type="submission" date="2013-08" db="EMBL/GenBank/DDBJ databases">
        <authorList>
            <person name="Mendez C."/>
            <person name="Richter M."/>
            <person name="Ferrer M."/>
            <person name="Sanchez J."/>
        </authorList>
    </citation>
    <scope>NUCLEOTIDE SEQUENCE</scope>
</reference>
<proteinExistence type="predicted"/>
<accession>T0Y770</accession>
<dbReference type="SUPFAM" id="SSF52540">
    <property type="entry name" value="P-loop containing nucleoside triphosphate hydrolases"/>
    <property type="match status" value="1"/>
</dbReference>
<feature type="non-terminal residue" evidence="1">
    <location>
        <position position="194"/>
    </location>
</feature>
<dbReference type="Gene3D" id="3.40.50.300">
    <property type="entry name" value="P-loop containing nucleotide triphosphate hydrolases"/>
    <property type="match status" value="1"/>
</dbReference>
<organism evidence="1">
    <name type="scientific">mine drainage metagenome</name>
    <dbReference type="NCBI Taxonomy" id="410659"/>
    <lineage>
        <taxon>unclassified sequences</taxon>
        <taxon>metagenomes</taxon>
        <taxon>ecological metagenomes</taxon>
    </lineage>
</organism>
<feature type="non-terminal residue" evidence="1">
    <location>
        <position position="1"/>
    </location>
</feature>
<dbReference type="InterPro" id="IPR027417">
    <property type="entry name" value="P-loop_NTPase"/>
</dbReference>
<protein>
    <submittedName>
        <fullName evidence="1">Uncharacterized protein</fullName>
    </submittedName>
</protein>
<name>T0Y770_9ZZZZ</name>
<evidence type="ECO:0000313" key="1">
    <source>
        <dbReference type="EMBL" id="EQD27692.1"/>
    </source>
</evidence>
<gene>
    <name evidence="1" type="ORF">B1B_19063</name>
</gene>
<comment type="caution">
    <text evidence="1">The sequence shown here is derived from an EMBL/GenBank/DDBJ whole genome shotgun (WGS) entry which is preliminary data.</text>
</comment>
<dbReference type="AlphaFoldDB" id="T0Y770"/>